<reference evidence="2" key="1">
    <citation type="submission" date="2020-05" db="EMBL/GenBank/DDBJ databases">
        <authorList>
            <person name="Chiriac C."/>
            <person name="Salcher M."/>
            <person name="Ghai R."/>
            <person name="Kavagutti S V."/>
        </authorList>
    </citation>
    <scope>NUCLEOTIDE SEQUENCE</scope>
</reference>
<dbReference type="EMBL" id="CAESAJ010000028">
    <property type="protein sequence ID" value="CAB4334120.1"/>
    <property type="molecule type" value="Genomic_DNA"/>
</dbReference>
<dbReference type="AlphaFoldDB" id="A0A6J5Z1M0"/>
<evidence type="ECO:0000259" key="1">
    <source>
        <dbReference type="Pfam" id="PF00691"/>
    </source>
</evidence>
<name>A0A6J5Z1M0_9ZZZZ</name>
<dbReference type="InterPro" id="IPR036737">
    <property type="entry name" value="OmpA-like_sf"/>
</dbReference>
<organism evidence="2">
    <name type="scientific">freshwater metagenome</name>
    <dbReference type="NCBI Taxonomy" id="449393"/>
    <lineage>
        <taxon>unclassified sequences</taxon>
        <taxon>metagenomes</taxon>
        <taxon>ecological metagenomes</taxon>
    </lineage>
</organism>
<dbReference type="SUPFAM" id="SSF103088">
    <property type="entry name" value="OmpA-like"/>
    <property type="match status" value="1"/>
</dbReference>
<gene>
    <name evidence="2" type="ORF">UFOPK3770_00432</name>
</gene>
<proteinExistence type="predicted"/>
<feature type="domain" description="OmpA-like" evidence="1">
    <location>
        <begin position="59"/>
        <end position="141"/>
    </location>
</feature>
<sequence>MKNPAVVKAAGWKIAADGAWSKTNTWAQHASVNDGFPYLTGVTVNPVLCNAATLSSVSFTGNSSKLSKTAKAKLAANAGAIKASGCSTVSVKAYKGASKKSKAVAAKRAAVVQAYLQNRLWDAQYFVKFGNTSVKSKSAKKLKTVRTSVG</sequence>
<dbReference type="Pfam" id="PF00691">
    <property type="entry name" value="OmpA"/>
    <property type="match status" value="1"/>
</dbReference>
<dbReference type="Gene3D" id="3.30.1330.60">
    <property type="entry name" value="OmpA-like domain"/>
    <property type="match status" value="1"/>
</dbReference>
<evidence type="ECO:0000313" key="2">
    <source>
        <dbReference type="EMBL" id="CAB4334120.1"/>
    </source>
</evidence>
<protein>
    <submittedName>
        <fullName evidence="2">Unannotated protein</fullName>
    </submittedName>
</protein>
<dbReference type="InterPro" id="IPR006665">
    <property type="entry name" value="OmpA-like"/>
</dbReference>
<accession>A0A6J5Z1M0</accession>